<evidence type="ECO:0000256" key="2">
    <source>
        <dbReference type="ARBA" id="ARBA00022516"/>
    </source>
</evidence>
<evidence type="ECO:0000256" key="1">
    <source>
        <dbReference type="ARBA" id="ARBA00005189"/>
    </source>
</evidence>
<comment type="pathway">
    <text evidence="1">Lipid metabolism.</text>
</comment>
<keyword evidence="2" id="KW-0444">Lipid biosynthesis</keyword>
<evidence type="ECO:0000313" key="6">
    <source>
        <dbReference type="EMBL" id="MPM63169.1"/>
    </source>
</evidence>
<dbReference type="EMBL" id="VSSQ01019258">
    <property type="protein sequence ID" value="MPM63169.1"/>
    <property type="molecule type" value="Genomic_DNA"/>
</dbReference>
<name>A0A645BCF9_9ZZZZ</name>
<dbReference type="InterPro" id="IPR016181">
    <property type="entry name" value="Acyl_CoA_acyltransferase"/>
</dbReference>
<dbReference type="GO" id="GO:0016746">
    <property type="term" value="F:acyltransferase activity"/>
    <property type="evidence" value="ECO:0007669"/>
    <property type="project" value="UniProtKB-KW"/>
</dbReference>
<dbReference type="PANTHER" id="PTHR37323:SF1">
    <property type="entry name" value="L-ORNITHINE N(ALPHA)-ACYLTRANSFERASE"/>
    <property type="match status" value="1"/>
</dbReference>
<reference evidence="6" key="1">
    <citation type="submission" date="2019-08" db="EMBL/GenBank/DDBJ databases">
        <authorList>
            <person name="Kucharzyk K."/>
            <person name="Murdoch R.W."/>
            <person name="Higgins S."/>
            <person name="Loffler F."/>
        </authorList>
    </citation>
    <scope>NUCLEOTIDE SEQUENCE</scope>
</reference>
<keyword evidence="5" id="KW-0012">Acyltransferase</keyword>
<keyword evidence="3" id="KW-0808">Transferase</keyword>
<dbReference type="AlphaFoldDB" id="A0A645BCF9"/>
<comment type="caution">
    <text evidence="6">The sequence shown here is derived from an EMBL/GenBank/DDBJ whole genome shotgun (WGS) entry which is preliminary data.</text>
</comment>
<accession>A0A645BCF9</accession>
<dbReference type="GO" id="GO:0006629">
    <property type="term" value="P:lipid metabolic process"/>
    <property type="evidence" value="ECO:0007669"/>
    <property type="project" value="UniProtKB-KW"/>
</dbReference>
<proteinExistence type="predicted"/>
<sequence>MPKYGIKGFYSQTLFNYEEGIHNVLSKSIELGRSFVSLEYQKEPLPLVLLIKGLLYSVLNHKDVEYLFGPVSISSWYPMFYRSMIIHYLKAHHSVKDLESQVRPFNPFVPDFNRVSIDDLLRNKMESIEKFDRYMMRLSDNQFRLPTLVKKYLKINAKIINYNVDPDFNYCVDGLVLLDLKQVPKQEILALSKDEKNQAQVLARFGIES</sequence>
<dbReference type="SUPFAM" id="SSF55729">
    <property type="entry name" value="Acyl-CoA N-acyltransferases (Nat)"/>
    <property type="match status" value="1"/>
</dbReference>
<evidence type="ECO:0000256" key="4">
    <source>
        <dbReference type="ARBA" id="ARBA00023098"/>
    </source>
</evidence>
<dbReference type="Pfam" id="PF13444">
    <property type="entry name" value="Acetyltransf_5"/>
    <property type="match status" value="1"/>
</dbReference>
<keyword evidence="4" id="KW-0443">Lipid metabolism</keyword>
<evidence type="ECO:0000256" key="5">
    <source>
        <dbReference type="ARBA" id="ARBA00023315"/>
    </source>
</evidence>
<dbReference type="PANTHER" id="PTHR37323">
    <property type="entry name" value="GCN5-RELATED N-ACETYLTRANSFERASE"/>
    <property type="match status" value="1"/>
</dbReference>
<evidence type="ECO:0000256" key="3">
    <source>
        <dbReference type="ARBA" id="ARBA00022679"/>
    </source>
</evidence>
<gene>
    <name evidence="6" type="ORF">SDC9_110049</name>
</gene>
<dbReference type="InterPro" id="IPR052351">
    <property type="entry name" value="Ornithine_N-alpha-AT"/>
</dbReference>
<organism evidence="6">
    <name type="scientific">bioreactor metagenome</name>
    <dbReference type="NCBI Taxonomy" id="1076179"/>
    <lineage>
        <taxon>unclassified sequences</taxon>
        <taxon>metagenomes</taxon>
        <taxon>ecological metagenomes</taxon>
    </lineage>
</organism>
<protein>
    <submittedName>
        <fullName evidence="6">Uncharacterized protein</fullName>
    </submittedName>
</protein>